<sequence>MLPNRIAITATSEEKLKREQARTGKQPNIAAREAFYKALESGFVVKDTNKFTQGTMSMDKKTWLGETEKITEAIIDQLYFGLSLEEKARAWALTVERGL</sequence>
<dbReference type="RefSeq" id="WP_282736845.1">
    <property type="nucleotide sequence ID" value="NZ_JASCQP010000043.1"/>
</dbReference>
<accession>A0ABT6V3Z9</accession>
<protein>
    <submittedName>
        <fullName evidence="1">DndE family protein</fullName>
    </submittedName>
</protein>
<name>A0ABT6V3Z9_9GAMM</name>
<keyword evidence="2" id="KW-1185">Reference proteome</keyword>
<evidence type="ECO:0000313" key="1">
    <source>
        <dbReference type="EMBL" id="MDI5892941.1"/>
    </source>
</evidence>
<dbReference type="EMBL" id="JASCQP010000043">
    <property type="protein sequence ID" value="MDI5892941.1"/>
    <property type="molecule type" value="Genomic_DNA"/>
</dbReference>
<gene>
    <name evidence="1" type="ORF">QLQ83_17775</name>
</gene>
<dbReference type="InterPro" id="IPR038472">
    <property type="entry name" value="DndE_sf"/>
</dbReference>
<dbReference type="Proteomes" id="UP001225957">
    <property type="component" value="Unassembled WGS sequence"/>
</dbReference>
<organism evidence="1 2">
    <name type="scientific">Halomonas rhizosphaerae</name>
    <dbReference type="NCBI Taxonomy" id="3043296"/>
    <lineage>
        <taxon>Bacteria</taxon>
        <taxon>Pseudomonadati</taxon>
        <taxon>Pseudomonadota</taxon>
        <taxon>Gammaproteobacteria</taxon>
        <taxon>Oceanospirillales</taxon>
        <taxon>Halomonadaceae</taxon>
        <taxon>Halomonas</taxon>
    </lineage>
</organism>
<evidence type="ECO:0000313" key="2">
    <source>
        <dbReference type="Proteomes" id="UP001225957"/>
    </source>
</evidence>
<comment type="caution">
    <text evidence="1">The sequence shown here is derived from an EMBL/GenBank/DDBJ whole genome shotgun (WGS) entry which is preliminary data.</text>
</comment>
<dbReference type="Pfam" id="PF08870">
    <property type="entry name" value="DndE"/>
    <property type="match status" value="1"/>
</dbReference>
<proteinExistence type="predicted"/>
<reference evidence="1 2" key="1">
    <citation type="submission" date="2023-04" db="EMBL/GenBank/DDBJ databases">
        <title>Halomonas strains isolated from rhizosphere soil.</title>
        <authorList>
            <person name="Xu L."/>
            <person name="Sun J.-Q."/>
        </authorList>
    </citation>
    <scope>NUCLEOTIDE SEQUENCE [LARGE SCALE GENOMIC DNA]</scope>
    <source>
        <strain evidence="1 2">LR5S20</strain>
    </source>
</reference>
<dbReference type="InterPro" id="IPR014969">
    <property type="entry name" value="DNA_S_DndE"/>
</dbReference>
<dbReference type="Gene3D" id="1.10.1220.160">
    <property type="entry name" value="DNA sulphur modification protein DndE"/>
    <property type="match status" value="1"/>
</dbReference>